<comment type="caution">
    <text evidence="2">The sequence shown here is derived from an EMBL/GenBank/DDBJ whole genome shotgun (WGS) entry which is preliminary data.</text>
</comment>
<evidence type="ECO:0000313" key="3">
    <source>
        <dbReference type="Proteomes" id="UP000034182"/>
    </source>
</evidence>
<dbReference type="AlphaFoldDB" id="A0A0G2DSQ3"/>
<evidence type="ECO:0000313" key="2">
    <source>
        <dbReference type="EMBL" id="KKY14002.1"/>
    </source>
</evidence>
<feature type="region of interest" description="Disordered" evidence="1">
    <location>
        <begin position="1"/>
        <end position="92"/>
    </location>
</feature>
<sequence length="323" mass="35971">MSRSVDYCPNSHASSTGDDRDAQHQHRISHMKRHDSVLDGDSPSPSSSSSSSSSDPPAPPPAAQEGGISVGASRRKNKNKNKNKKTAAAAAAVLPLDRPPPWLAADAPPLPLPPVRFVRPFGHDMGRRLLDDDDDDDDDDDVMRFRVSGAVRFTCGKRMPEGSCGGEEEEEEEEEEGEEATYGKARESAAWVEYDPTFDQLVDDIMRLHDSFRRQLSLPLMDPDHDDSPPRSPPAEEDWDADDEWDPEDERQHEEYARDLLGAAYEANRRETEPAPVDPGGPREGGPEASFDWHRQGGSRWWRNEESDSDSDPGIVIRLPPNW</sequence>
<feature type="compositionally biased region" description="Acidic residues" evidence="1">
    <location>
        <begin position="166"/>
        <end position="179"/>
    </location>
</feature>
<feature type="compositionally biased region" description="Low complexity" evidence="1">
    <location>
        <begin position="41"/>
        <end position="55"/>
    </location>
</feature>
<feature type="compositionally biased region" description="Basic residues" evidence="1">
    <location>
        <begin position="73"/>
        <end position="85"/>
    </location>
</feature>
<accession>A0A0G2DSQ3</accession>
<feature type="compositionally biased region" description="Acidic residues" evidence="1">
    <location>
        <begin position="235"/>
        <end position="249"/>
    </location>
</feature>
<gene>
    <name evidence="2" type="ORF">UCDDS831_g08547</name>
</gene>
<evidence type="ECO:0000256" key="1">
    <source>
        <dbReference type="SAM" id="MobiDB-lite"/>
    </source>
</evidence>
<dbReference type="EMBL" id="LAQI01000249">
    <property type="protein sequence ID" value="KKY14002.1"/>
    <property type="molecule type" value="Genomic_DNA"/>
</dbReference>
<proteinExistence type="predicted"/>
<organism evidence="2 3">
    <name type="scientific">Diplodia seriata</name>
    <dbReference type="NCBI Taxonomy" id="420778"/>
    <lineage>
        <taxon>Eukaryota</taxon>
        <taxon>Fungi</taxon>
        <taxon>Dikarya</taxon>
        <taxon>Ascomycota</taxon>
        <taxon>Pezizomycotina</taxon>
        <taxon>Dothideomycetes</taxon>
        <taxon>Dothideomycetes incertae sedis</taxon>
        <taxon>Botryosphaeriales</taxon>
        <taxon>Botryosphaeriaceae</taxon>
        <taxon>Diplodia</taxon>
    </lineage>
</organism>
<feature type="region of interest" description="Disordered" evidence="1">
    <location>
        <begin position="218"/>
        <end position="323"/>
    </location>
</feature>
<protein>
    <submittedName>
        <fullName evidence="2">Uncharacterized protein</fullName>
    </submittedName>
</protein>
<dbReference type="Proteomes" id="UP000034182">
    <property type="component" value="Unassembled WGS sequence"/>
</dbReference>
<reference evidence="2 3" key="1">
    <citation type="submission" date="2015-03" db="EMBL/GenBank/DDBJ databases">
        <authorList>
            <person name="Morales-Cruz A."/>
            <person name="Amrine K.C."/>
            <person name="Cantu D."/>
        </authorList>
    </citation>
    <scope>NUCLEOTIDE SEQUENCE [LARGE SCALE GENOMIC DNA]</scope>
    <source>
        <strain evidence="2">DS831</strain>
    </source>
</reference>
<name>A0A0G2DSQ3_9PEZI</name>
<reference evidence="2 3" key="2">
    <citation type="submission" date="2015-05" db="EMBL/GenBank/DDBJ databases">
        <title>Distinctive expansion of gene families associated with plant cell wall degradation and secondary metabolism in the genomes of grapevine trunk pathogens.</title>
        <authorList>
            <person name="Lawrence D.P."/>
            <person name="Travadon R."/>
            <person name="Rolshausen P.E."/>
            <person name="Baumgartner K."/>
        </authorList>
    </citation>
    <scope>NUCLEOTIDE SEQUENCE [LARGE SCALE GENOMIC DNA]</scope>
    <source>
        <strain evidence="2">DS831</strain>
    </source>
</reference>
<feature type="region of interest" description="Disordered" evidence="1">
    <location>
        <begin position="156"/>
        <end position="188"/>
    </location>
</feature>